<gene>
    <name evidence="2" type="primary">thrS_36</name>
    <name evidence="2" type="ORF">SDC9_171240</name>
</gene>
<dbReference type="GO" id="GO:0004829">
    <property type="term" value="F:threonine-tRNA ligase activity"/>
    <property type="evidence" value="ECO:0007669"/>
    <property type="project" value="UniProtKB-EC"/>
</dbReference>
<proteinExistence type="predicted"/>
<accession>A0A645GAA5</accession>
<evidence type="ECO:0000313" key="2">
    <source>
        <dbReference type="EMBL" id="MPN23847.1"/>
    </source>
</evidence>
<sequence length="68" mass="7824">MRNEKITYKIREHSVNHRQPYQLIVGDKEKAERMVAVRIRGGQDLGQLPLSVLVERLQQEIAARKGTA</sequence>
<organism evidence="2">
    <name type="scientific">bioreactor metagenome</name>
    <dbReference type="NCBI Taxonomy" id="1076179"/>
    <lineage>
        <taxon>unclassified sequences</taxon>
        <taxon>metagenomes</taxon>
        <taxon>ecological metagenomes</taxon>
    </lineage>
</organism>
<name>A0A645GAA5_9ZZZZ</name>
<dbReference type="InterPro" id="IPR036621">
    <property type="entry name" value="Anticodon-bd_dom_sf"/>
</dbReference>
<dbReference type="Pfam" id="PF03129">
    <property type="entry name" value="HGTP_anticodon"/>
    <property type="match status" value="1"/>
</dbReference>
<evidence type="ECO:0000259" key="1">
    <source>
        <dbReference type="Pfam" id="PF03129"/>
    </source>
</evidence>
<dbReference type="AlphaFoldDB" id="A0A645GAA5"/>
<reference evidence="2" key="1">
    <citation type="submission" date="2019-08" db="EMBL/GenBank/DDBJ databases">
        <authorList>
            <person name="Kucharzyk K."/>
            <person name="Murdoch R.W."/>
            <person name="Higgins S."/>
            <person name="Loffler F."/>
        </authorList>
    </citation>
    <scope>NUCLEOTIDE SEQUENCE</scope>
</reference>
<dbReference type="SUPFAM" id="SSF52954">
    <property type="entry name" value="Class II aaRS ABD-related"/>
    <property type="match status" value="1"/>
</dbReference>
<dbReference type="InterPro" id="IPR004154">
    <property type="entry name" value="Anticodon-bd"/>
</dbReference>
<dbReference type="EC" id="6.1.1.3" evidence="2"/>
<comment type="caution">
    <text evidence="2">The sequence shown here is derived from an EMBL/GenBank/DDBJ whole genome shotgun (WGS) entry which is preliminary data.</text>
</comment>
<dbReference type="EMBL" id="VSSQ01072467">
    <property type="protein sequence ID" value="MPN23847.1"/>
    <property type="molecule type" value="Genomic_DNA"/>
</dbReference>
<dbReference type="Gene3D" id="3.40.50.800">
    <property type="entry name" value="Anticodon-binding domain"/>
    <property type="match status" value="1"/>
</dbReference>
<feature type="domain" description="Anticodon-binding" evidence="1">
    <location>
        <begin position="2"/>
        <end position="59"/>
    </location>
</feature>
<protein>
    <submittedName>
        <fullName evidence="2">Threonine--tRNA ligase</fullName>
        <ecNumber evidence="2">6.1.1.3</ecNumber>
    </submittedName>
</protein>
<keyword evidence="2" id="KW-0436">Ligase</keyword>